<name>A0A084GKT1_METID</name>
<dbReference type="STRING" id="246786.GS18_0218340"/>
<proteinExistence type="inferred from homology"/>
<evidence type="ECO:0000256" key="7">
    <source>
        <dbReference type="RuleBase" id="RU003942"/>
    </source>
</evidence>
<dbReference type="AlphaFoldDB" id="A0A084GKT1"/>
<keyword evidence="5 8" id="KW-1133">Transmembrane helix</keyword>
<feature type="transmembrane region" description="Helical" evidence="8">
    <location>
        <begin position="29"/>
        <end position="46"/>
    </location>
</feature>
<dbReference type="InterPro" id="IPR000390">
    <property type="entry name" value="Small_drug/metabolite_transptr"/>
</dbReference>
<dbReference type="Gene3D" id="1.10.3730.20">
    <property type="match status" value="1"/>
</dbReference>
<comment type="caution">
    <text evidence="9">The sequence shown here is derived from an EMBL/GenBank/DDBJ whole genome shotgun (WGS) entry which is preliminary data.</text>
</comment>
<comment type="subcellular location">
    <subcellularLocation>
        <location evidence="1 7">Cell membrane</location>
        <topology evidence="1 7">Multi-pass membrane protein</topology>
    </subcellularLocation>
</comment>
<evidence type="ECO:0000256" key="3">
    <source>
        <dbReference type="ARBA" id="ARBA00022475"/>
    </source>
</evidence>
<dbReference type="PANTHER" id="PTHR30561">
    <property type="entry name" value="SMR FAMILY PROTON-DEPENDENT DRUG EFFLUX TRANSPORTER SUGE"/>
    <property type="match status" value="1"/>
</dbReference>
<dbReference type="OrthoDB" id="21828at2"/>
<keyword evidence="2" id="KW-0813">Transport</keyword>
<accession>A0A084GKT1</accession>
<evidence type="ECO:0000313" key="10">
    <source>
        <dbReference type="Proteomes" id="UP000028549"/>
    </source>
</evidence>
<evidence type="ECO:0008006" key="11">
    <source>
        <dbReference type="Google" id="ProtNLM"/>
    </source>
</evidence>
<evidence type="ECO:0000256" key="6">
    <source>
        <dbReference type="ARBA" id="ARBA00023136"/>
    </source>
</evidence>
<protein>
    <recommendedName>
        <fullName evidence="11">Supressor protein SugE</fullName>
    </recommendedName>
</protein>
<evidence type="ECO:0000256" key="5">
    <source>
        <dbReference type="ARBA" id="ARBA00022989"/>
    </source>
</evidence>
<reference evidence="9 10" key="1">
    <citation type="journal article" date="2005" name="Int. J. Syst. Evol. Microbiol.">
        <title>Bacillus cibi sp. nov., isolated from jeotgal, a traditional Korean fermented seafood.</title>
        <authorList>
            <person name="Yoon J.H."/>
            <person name="Lee C.H."/>
            <person name="Oh T.K."/>
        </authorList>
    </citation>
    <scope>NUCLEOTIDE SEQUENCE [LARGE SCALE GENOMIC DNA]</scope>
    <source>
        <strain evidence="9 10">DSM 16189</strain>
    </source>
</reference>
<dbReference type="Proteomes" id="UP000028549">
    <property type="component" value="Unassembled WGS sequence"/>
</dbReference>
<evidence type="ECO:0000256" key="2">
    <source>
        <dbReference type="ARBA" id="ARBA00022448"/>
    </source>
</evidence>
<evidence type="ECO:0000313" key="9">
    <source>
        <dbReference type="EMBL" id="KEZ47943.1"/>
    </source>
</evidence>
<dbReference type="EMBL" id="JNVC02000015">
    <property type="protein sequence ID" value="KEZ47943.1"/>
    <property type="molecule type" value="Genomic_DNA"/>
</dbReference>
<dbReference type="SUPFAM" id="SSF103481">
    <property type="entry name" value="Multidrug resistance efflux transporter EmrE"/>
    <property type="match status" value="1"/>
</dbReference>
<dbReference type="Pfam" id="PF00893">
    <property type="entry name" value="Multi_Drug_Res"/>
    <property type="match status" value="1"/>
</dbReference>
<evidence type="ECO:0000256" key="8">
    <source>
        <dbReference type="SAM" id="Phobius"/>
    </source>
</evidence>
<dbReference type="GO" id="GO:0022857">
    <property type="term" value="F:transmembrane transporter activity"/>
    <property type="evidence" value="ECO:0007669"/>
    <property type="project" value="InterPro"/>
</dbReference>
<feature type="transmembrane region" description="Helical" evidence="8">
    <location>
        <begin position="58"/>
        <end position="78"/>
    </location>
</feature>
<keyword evidence="10" id="KW-1185">Reference proteome</keyword>
<keyword evidence="4 7" id="KW-0812">Transmembrane</keyword>
<keyword evidence="3" id="KW-1003">Cell membrane</keyword>
<evidence type="ECO:0000256" key="4">
    <source>
        <dbReference type="ARBA" id="ARBA00022692"/>
    </source>
</evidence>
<dbReference type="InterPro" id="IPR045324">
    <property type="entry name" value="Small_multidrug_res"/>
</dbReference>
<dbReference type="PANTHER" id="PTHR30561:SF0">
    <property type="entry name" value="GUANIDINIUM EXPORTER"/>
    <property type="match status" value="1"/>
</dbReference>
<dbReference type="GO" id="GO:0005886">
    <property type="term" value="C:plasma membrane"/>
    <property type="evidence" value="ECO:0007669"/>
    <property type="project" value="UniProtKB-SubCell"/>
</dbReference>
<organism evidence="9 10">
    <name type="scientific">Metabacillus indicus</name>
    <name type="common">Bacillus indicus</name>
    <dbReference type="NCBI Taxonomy" id="246786"/>
    <lineage>
        <taxon>Bacteria</taxon>
        <taxon>Bacillati</taxon>
        <taxon>Bacillota</taxon>
        <taxon>Bacilli</taxon>
        <taxon>Bacillales</taxon>
        <taxon>Bacillaceae</taxon>
        <taxon>Metabacillus</taxon>
    </lineage>
</organism>
<dbReference type="InterPro" id="IPR037185">
    <property type="entry name" value="EmrE-like"/>
</dbReference>
<gene>
    <name evidence="9" type="ORF">GS18_0218340</name>
</gene>
<dbReference type="RefSeq" id="WP_029566693.1">
    <property type="nucleotide sequence ID" value="NZ_JNVC02000015.1"/>
</dbReference>
<evidence type="ECO:0000256" key="1">
    <source>
        <dbReference type="ARBA" id="ARBA00004651"/>
    </source>
</evidence>
<comment type="similarity">
    <text evidence="7">Belongs to the drug/metabolite transporter (DMT) superfamily. Small multidrug resistance (SMR) (TC 2.A.7.1) family.</text>
</comment>
<sequence>MDWAFLIGAGLFEVAGVIGINKMKESKGIVPLLIMIAGFSLSFLLLNQSLQTISLGTAYSVWTGIGSAGSALVGILFYGDSKSFKRILFISMIISATVGLKLVS</sequence>
<keyword evidence="6 8" id="KW-0472">Membrane</keyword>